<evidence type="ECO:0000256" key="2">
    <source>
        <dbReference type="ARBA" id="ARBA00022723"/>
    </source>
</evidence>
<feature type="binding site" evidence="6">
    <location>
        <position position="135"/>
    </location>
    <ligand>
        <name>Fe cation</name>
        <dbReference type="ChEBI" id="CHEBI:24875"/>
    </ligand>
</feature>
<protein>
    <recommendedName>
        <fullName evidence="6">Peptide deformylase</fullName>
        <shortName evidence="6">PDF</shortName>
        <ecNumber evidence="6">3.5.1.88</ecNumber>
    </recommendedName>
    <alternativeName>
        <fullName evidence="6">Polypeptide deformylase</fullName>
    </alternativeName>
</protein>
<dbReference type="Proteomes" id="UP000739538">
    <property type="component" value="Unassembled WGS sequence"/>
</dbReference>
<gene>
    <name evidence="6 8" type="primary">def</name>
    <name evidence="8" type="ORF">KDA27_09390</name>
</gene>
<dbReference type="NCBIfam" id="NF001159">
    <property type="entry name" value="PRK00150.1-3"/>
    <property type="match status" value="1"/>
</dbReference>
<evidence type="ECO:0000256" key="3">
    <source>
        <dbReference type="ARBA" id="ARBA00022801"/>
    </source>
</evidence>
<dbReference type="FunFam" id="3.90.45.10:FF:000005">
    <property type="entry name" value="Peptide deformylase"/>
    <property type="match status" value="1"/>
</dbReference>
<dbReference type="PANTHER" id="PTHR10458">
    <property type="entry name" value="PEPTIDE DEFORMYLASE"/>
    <property type="match status" value="1"/>
</dbReference>
<dbReference type="Gene3D" id="3.90.45.10">
    <property type="entry name" value="Peptide deformylase"/>
    <property type="match status" value="1"/>
</dbReference>
<comment type="cofactor">
    <cofactor evidence="6">
        <name>Fe(2+)</name>
        <dbReference type="ChEBI" id="CHEBI:29033"/>
    </cofactor>
    <text evidence="6">Binds 1 Fe(2+) ion.</text>
</comment>
<dbReference type="PRINTS" id="PR01576">
    <property type="entry name" value="PDEFORMYLASE"/>
</dbReference>
<dbReference type="PIRSF" id="PIRSF004749">
    <property type="entry name" value="Pep_def"/>
    <property type="match status" value="1"/>
</dbReference>
<dbReference type="PANTHER" id="PTHR10458:SF22">
    <property type="entry name" value="PEPTIDE DEFORMYLASE"/>
    <property type="match status" value="1"/>
</dbReference>
<evidence type="ECO:0000313" key="9">
    <source>
        <dbReference type="Proteomes" id="UP000739538"/>
    </source>
</evidence>
<dbReference type="GO" id="GO:0042586">
    <property type="term" value="F:peptide deformylase activity"/>
    <property type="evidence" value="ECO:0007669"/>
    <property type="project" value="UniProtKB-UniRule"/>
</dbReference>
<dbReference type="NCBIfam" id="TIGR00079">
    <property type="entry name" value="pept_deformyl"/>
    <property type="match status" value="1"/>
</dbReference>
<comment type="similarity">
    <text evidence="1 6">Belongs to the polypeptide deformylase family.</text>
</comment>
<reference evidence="8" key="2">
    <citation type="journal article" date="2021" name="Microbiome">
        <title>Successional dynamics and alternative stable states in a saline activated sludge microbial community over 9 years.</title>
        <authorList>
            <person name="Wang Y."/>
            <person name="Ye J."/>
            <person name="Ju F."/>
            <person name="Liu L."/>
            <person name="Boyd J.A."/>
            <person name="Deng Y."/>
            <person name="Parks D.H."/>
            <person name="Jiang X."/>
            <person name="Yin X."/>
            <person name="Woodcroft B.J."/>
            <person name="Tyson G.W."/>
            <person name="Hugenholtz P."/>
            <person name="Polz M.F."/>
            <person name="Zhang T."/>
        </authorList>
    </citation>
    <scope>NUCLEOTIDE SEQUENCE</scope>
    <source>
        <strain evidence="8">HKST-UBA02</strain>
    </source>
</reference>
<comment type="caution">
    <text evidence="8">The sequence shown here is derived from an EMBL/GenBank/DDBJ whole genome shotgun (WGS) entry which is preliminary data.</text>
</comment>
<evidence type="ECO:0000256" key="4">
    <source>
        <dbReference type="ARBA" id="ARBA00022917"/>
    </source>
</evidence>
<dbReference type="GO" id="GO:0006412">
    <property type="term" value="P:translation"/>
    <property type="evidence" value="ECO:0007669"/>
    <property type="project" value="UniProtKB-UniRule"/>
</dbReference>
<evidence type="ECO:0000256" key="1">
    <source>
        <dbReference type="ARBA" id="ARBA00010759"/>
    </source>
</evidence>
<comment type="function">
    <text evidence="6">Removes the formyl group from the N-terminal Met of newly synthesized proteins. Requires at least a dipeptide for an efficient rate of reaction. N-terminal L-methionine is a prerequisite for activity but the enzyme has broad specificity at other positions.</text>
</comment>
<dbReference type="HAMAP" id="MF_00163">
    <property type="entry name" value="Pep_deformylase"/>
    <property type="match status" value="1"/>
</dbReference>
<keyword evidence="7" id="KW-0175">Coiled coil</keyword>
<evidence type="ECO:0000256" key="7">
    <source>
        <dbReference type="SAM" id="Coils"/>
    </source>
</evidence>
<dbReference type="GO" id="GO:0046872">
    <property type="term" value="F:metal ion binding"/>
    <property type="evidence" value="ECO:0007669"/>
    <property type="project" value="UniProtKB-KW"/>
</dbReference>
<feature type="coiled-coil region" evidence="7">
    <location>
        <begin position="154"/>
        <end position="181"/>
    </location>
</feature>
<organism evidence="8 9">
    <name type="scientific">Eiseniibacteriota bacterium</name>
    <dbReference type="NCBI Taxonomy" id="2212470"/>
    <lineage>
        <taxon>Bacteria</taxon>
        <taxon>Candidatus Eiseniibacteriota</taxon>
    </lineage>
</organism>
<name>A0A956NB92_UNCEI</name>
<keyword evidence="5 6" id="KW-0408">Iron</keyword>
<feature type="binding site" evidence="6">
    <location>
        <position position="139"/>
    </location>
    <ligand>
        <name>Fe cation</name>
        <dbReference type="ChEBI" id="CHEBI:24875"/>
    </ligand>
</feature>
<dbReference type="SUPFAM" id="SSF56420">
    <property type="entry name" value="Peptide deformylase"/>
    <property type="match status" value="1"/>
</dbReference>
<keyword evidence="2 6" id="KW-0479">Metal-binding</keyword>
<sequence>MSVLDIRLYGDPVLRRKADPIDEFDGDLKELAEDMVDTMYEADGVGLAAPQIGLSVRILVADADHAEDRSTARVFINPEILEADGTWKMEEGCLSIPGIRADVVRPERIVVKYLDLDGNEHTEEMHEMWARVLQHEIDHLDGKLFIDYLSQIKKTLIKRTLKELEEEARAYLAELEAEEDEDGNGAARSS</sequence>
<evidence type="ECO:0000313" key="8">
    <source>
        <dbReference type="EMBL" id="MCA9756002.1"/>
    </source>
</evidence>
<dbReference type="EC" id="3.5.1.88" evidence="6"/>
<dbReference type="InterPro" id="IPR023635">
    <property type="entry name" value="Peptide_deformylase"/>
</dbReference>
<comment type="catalytic activity">
    <reaction evidence="6">
        <text>N-terminal N-formyl-L-methionyl-[peptide] + H2O = N-terminal L-methionyl-[peptide] + formate</text>
        <dbReference type="Rhea" id="RHEA:24420"/>
        <dbReference type="Rhea" id="RHEA-COMP:10639"/>
        <dbReference type="Rhea" id="RHEA-COMP:10640"/>
        <dbReference type="ChEBI" id="CHEBI:15377"/>
        <dbReference type="ChEBI" id="CHEBI:15740"/>
        <dbReference type="ChEBI" id="CHEBI:49298"/>
        <dbReference type="ChEBI" id="CHEBI:64731"/>
        <dbReference type="EC" id="3.5.1.88"/>
    </reaction>
</comment>
<reference evidence="8" key="1">
    <citation type="submission" date="2020-04" db="EMBL/GenBank/DDBJ databases">
        <authorList>
            <person name="Zhang T."/>
        </authorList>
    </citation>
    <scope>NUCLEOTIDE SEQUENCE</scope>
    <source>
        <strain evidence="8">HKST-UBA02</strain>
    </source>
</reference>
<dbReference type="CDD" id="cd00487">
    <property type="entry name" value="Pep_deformylase"/>
    <property type="match status" value="1"/>
</dbReference>
<keyword evidence="4 6" id="KW-0648">Protein biosynthesis</keyword>
<dbReference type="Pfam" id="PF01327">
    <property type="entry name" value="Pep_deformylase"/>
    <property type="match status" value="1"/>
</dbReference>
<evidence type="ECO:0000256" key="6">
    <source>
        <dbReference type="HAMAP-Rule" id="MF_00163"/>
    </source>
</evidence>
<dbReference type="AlphaFoldDB" id="A0A956NB92"/>
<keyword evidence="3 6" id="KW-0378">Hydrolase</keyword>
<proteinExistence type="inferred from homology"/>
<evidence type="ECO:0000256" key="5">
    <source>
        <dbReference type="ARBA" id="ARBA00023004"/>
    </source>
</evidence>
<dbReference type="EMBL" id="JAGQHS010000038">
    <property type="protein sequence ID" value="MCA9756002.1"/>
    <property type="molecule type" value="Genomic_DNA"/>
</dbReference>
<dbReference type="InterPro" id="IPR036821">
    <property type="entry name" value="Peptide_deformylase_sf"/>
</dbReference>
<feature type="binding site" evidence="6">
    <location>
        <position position="93"/>
    </location>
    <ligand>
        <name>Fe cation</name>
        <dbReference type="ChEBI" id="CHEBI:24875"/>
    </ligand>
</feature>
<accession>A0A956NB92</accession>
<feature type="active site" evidence="6">
    <location>
        <position position="136"/>
    </location>
</feature>